<evidence type="ECO:0000313" key="3">
    <source>
        <dbReference type="Proteomes" id="UP001251528"/>
    </source>
</evidence>
<name>A0AAJ0CE18_9HYPO</name>
<dbReference type="Proteomes" id="UP001251528">
    <property type="component" value="Unassembled WGS sequence"/>
</dbReference>
<dbReference type="PROSITE" id="PS50011">
    <property type="entry name" value="PROTEIN_KINASE_DOM"/>
    <property type="match status" value="1"/>
</dbReference>
<dbReference type="AlphaFoldDB" id="A0AAJ0CE18"/>
<protein>
    <recommendedName>
        <fullName evidence="1">Protein kinase domain-containing protein</fullName>
    </recommendedName>
</protein>
<feature type="domain" description="Protein kinase" evidence="1">
    <location>
        <begin position="151"/>
        <end position="350"/>
    </location>
</feature>
<gene>
    <name evidence="2" type="ORF">QQS21_011012</name>
</gene>
<dbReference type="GO" id="GO:0005524">
    <property type="term" value="F:ATP binding"/>
    <property type="evidence" value="ECO:0007669"/>
    <property type="project" value="InterPro"/>
</dbReference>
<evidence type="ECO:0000259" key="1">
    <source>
        <dbReference type="PROSITE" id="PS50011"/>
    </source>
</evidence>
<dbReference type="SUPFAM" id="SSF56112">
    <property type="entry name" value="Protein kinase-like (PK-like)"/>
    <property type="match status" value="1"/>
</dbReference>
<dbReference type="InterPro" id="IPR011009">
    <property type="entry name" value="Kinase-like_dom_sf"/>
</dbReference>
<keyword evidence="3" id="KW-1185">Reference proteome</keyword>
<dbReference type="GO" id="GO:0004672">
    <property type="term" value="F:protein kinase activity"/>
    <property type="evidence" value="ECO:0007669"/>
    <property type="project" value="InterPro"/>
</dbReference>
<dbReference type="EMBL" id="JASWJB010000347">
    <property type="protein sequence ID" value="KAK2591294.1"/>
    <property type="molecule type" value="Genomic_DNA"/>
</dbReference>
<proteinExistence type="predicted"/>
<sequence length="350" mass="40098">MKSIPRYEIEYHSTSIDEDDHEASFKVRRNGKVFDIRISPSYFINSPLMTEKYLAYLAVLRSGEEFVGDIYDSDVYEWVMDPFKTLLAELAPPPPGDLKDIRITLQEHLFPEVFVFNFEIVDEKICPNRVFGEAAPFRPSFCRFDDEFLDRLELWTLLYDPVGITLSFENPEDALFKQPRKVLIKNDKIECFYKPCHSSVQAKHELEAYEAIAASGLYDSQPNNICRMYGVVMDECGFILRILLSHVNLDCPLSMRVHPDDPDDPPMTVRRTWMRQLDTMLGRLHSAGIIWGDVKAENVLIDLDNNAWITDFGGGYTAGWVDKALAGTKAGDEMGMTKIRRLLFPEPSSS</sequence>
<dbReference type="Gene3D" id="1.10.510.10">
    <property type="entry name" value="Transferase(Phosphotransferase) domain 1"/>
    <property type="match status" value="1"/>
</dbReference>
<accession>A0AAJ0CE18</accession>
<dbReference type="InterPro" id="IPR000719">
    <property type="entry name" value="Prot_kinase_dom"/>
</dbReference>
<organism evidence="2 3">
    <name type="scientific">Conoideocrella luteorostrata</name>
    <dbReference type="NCBI Taxonomy" id="1105319"/>
    <lineage>
        <taxon>Eukaryota</taxon>
        <taxon>Fungi</taxon>
        <taxon>Dikarya</taxon>
        <taxon>Ascomycota</taxon>
        <taxon>Pezizomycotina</taxon>
        <taxon>Sordariomycetes</taxon>
        <taxon>Hypocreomycetidae</taxon>
        <taxon>Hypocreales</taxon>
        <taxon>Clavicipitaceae</taxon>
        <taxon>Conoideocrella</taxon>
    </lineage>
</organism>
<reference evidence="2" key="1">
    <citation type="submission" date="2023-06" db="EMBL/GenBank/DDBJ databases">
        <title>Conoideocrella luteorostrata (Hypocreales: Clavicipitaceae), a potential biocontrol fungus for elongate hemlock scale in United States Christmas tree production areas.</title>
        <authorList>
            <person name="Barrett H."/>
            <person name="Lovett B."/>
            <person name="Macias A.M."/>
            <person name="Stajich J.E."/>
            <person name="Kasson M.T."/>
        </authorList>
    </citation>
    <scope>NUCLEOTIDE SEQUENCE</scope>
    <source>
        <strain evidence="2">ARSEF 14590</strain>
    </source>
</reference>
<evidence type="ECO:0000313" key="2">
    <source>
        <dbReference type="EMBL" id="KAK2591294.1"/>
    </source>
</evidence>
<comment type="caution">
    <text evidence="2">The sequence shown here is derived from an EMBL/GenBank/DDBJ whole genome shotgun (WGS) entry which is preliminary data.</text>
</comment>